<feature type="transmembrane region" description="Helical" evidence="6">
    <location>
        <begin position="124"/>
        <end position="142"/>
    </location>
</feature>
<comment type="subcellular location">
    <subcellularLocation>
        <location evidence="1">Endomembrane system</location>
        <topology evidence="1">Multi-pass membrane protein</topology>
    </subcellularLocation>
</comment>
<dbReference type="InterPro" id="IPR052964">
    <property type="entry name" value="Sporulation_signal_mat"/>
</dbReference>
<dbReference type="InterPro" id="IPR011020">
    <property type="entry name" value="HTTM-like"/>
</dbReference>
<keyword evidence="9" id="KW-1185">Reference proteome</keyword>
<organism evidence="8 9">
    <name type="scientific">Natrialba hulunbeirensis JCM 10989</name>
    <dbReference type="NCBI Taxonomy" id="1227493"/>
    <lineage>
        <taxon>Archaea</taxon>
        <taxon>Methanobacteriati</taxon>
        <taxon>Methanobacteriota</taxon>
        <taxon>Stenosarchaea group</taxon>
        <taxon>Halobacteria</taxon>
        <taxon>Halobacteriales</taxon>
        <taxon>Natrialbaceae</taxon>
        <taxon>Natrialba</taxon>
    </lineage>
</organism>
<dbReference type="PATRIC" id="fig|1227493.4.peg.1143"/>
<feature type="transmembrane region" description="Helical" evidence="6">
    <location>
        <begin position="21"/>
        <end position="43"/>
    </location>
</feature>
<keyword evidence="4 6" id="KW-0472">Membrane</keyword>
<accession>M0A4I4</accession>
<proteinExistence type="predicted"/>
<dbReference type="GO" id="GO:0012505">
    <property type="term" value="C:endomembrane system"/>
    <property type="evidence" value="ECO:0007669"/>
    <property type="project" value="UniProtKB-SubCell"/>
</dbReference>
<dbReference type="OrthoDB" id="327281at2157"/>
<evidence type="ECO:0000259" key="7">
    <source>
        <dbReference type="SMART" id="SM00752"/>
    </source>
</evidence>
<sequence>MVLAASATSTRRAALRERVRIDTRTLALFRVALALLILADLFLRARNFSHFYTEAGPVPQSLATAALSTDAPSVYFLTTDPTGTAALFVVHGVLAVLLLVGYYTRIVTALSLVFVLSLDLRNPLVLSYADTLFVWLLFWAIFLPLGDRWSVDAVHADREPRASVASIATALALFQMITMYTVNGYHKSGSALWPSGEAAVLVFGLDDMTFFLADSLHAVPSLLQAGGFAWYYMLCLSGLLILTRGRLRTGLVSVYMVAHLSFAVTVRIGAFAFVALAGLILFLQSSFWNDLSAVAHRLSLPTTTADTNRAVRTRLPLARRHRLSDRLPALTALAARLPRLELEYTAQLTSRIRHNPTRTVATVVVVLGAVVALVSVLSAGGLVGDEVDPVAEIERGATGFVDHQTEWSIFAPEPRTTDRYYVFPAVTASGEHLDVYNDRELTFDRPHENLQQQYETYRERFYMNSVGATEPPETTALLAEHICTEWNEAHDGDELTHLTMYQVQEEVTRETIGTPDDRERSAVLLHRHGCGDNEPTEIVDSEWNDDNESGLP</sequence>
<feature type="transmembrane region" description="Helical" evidence="6">
    <location>
        <begin position="85"/>
        <end position="103"/>
    </location>
</feature>
<evidence type="ECO:0000256" key="4">
    <source>
        <dbReference type="ARBA" id="ARBA00023136"/>
    </source>
</evidence>
<evidence type="ECO:0000256" key="2">
    <source>
        <dbReference type="ARBA" id="ARBA00022692"/>
    </source>
</evidence>
<keyword evidence="3 6" id="KW-1133">Transmembrane helix</keyword>
<name>M0A4I4_9EURY</name>
<evidence type="ECO:0000256" key="1">
    <source>
        <dbReference type="ARBA" id="ARBA00004127"/>
    </source>
</evidence>
<evidence type="ECO:0000313" key="8">
    <source>
        <dbReference type="EMBL" id="ELY93464.1"/>
    </source>
</evidence>
<dbReference type="PANTHER" id="PTHR39535:SF2">
    <property type="entry name" value="HTTM DOMAIN-CONTAINING PROTEIN"/>
    <property type="match status" value="1"/>
</dbReference>
<feature type="region of interest" description="Disordered" evidence="5">
    <location>
        <begin position="528"/>
        <end position="552"/>
    </location>
</feature>
<gene>
    <name evidence="8" type="ORF">C483_05853</name>
</gene>
<dbReference type="RefSeq" id="WP_006652411.1">
    <property type="nucleotide sequence ID" value="NZ_AOIM01000014.1"/>
</dbReference>
<comment type="caution">
    <text evidence="8">The sequence shown here is derived from an EMBL/GenBank/DDBJ whole genome shotgun (WGS) entry which is preliminary data.</text>
</comment>
<feature type="transmembrane region" description="Helical" evidence="6">
    <location>
        <begin position="360"/>
        <end position="383"/>
    </location>
</feature>
<keyword evidence="2 6" id="KW-0812">Transmembrane</keyword>
<dbReference type="InterPro" id="IPR053934">
    <property type="entry name" value="HTTM_dom"/>
</dbReference>
<dbReference type="PANTHER" id="PTHR39535">
    <property type="entry name" value="SPORULATION-DELAYING PROTEIN SDPB"/>
    <property type="match status" value="1"/>
</dbReference>
<dbReference type="EMBL" id="AOIM01000014">
    <property type="protein sequence ID" value="ELY93464.1"/>
    <property type="molecule type" value="Genomic_DNA"/>
</dbReference>
<reference evidence="8 9" key="1">
    <citation type="journal article" date="2014" name="PLoS Genet.">
        <title>Phylogenetically driven sequencing of extremely halophilic archaea reveals strategies for static and dynamic osmo-response.</title>
        <authorList>
            <person name="Becker E.A."/>
            <person name="Seitzer P.M."/>
            <person name="Tritt A."/>
            <person name="Larsen D."/>
            <person name="Krusor M."/>
            <person name="Yao A.I."/>
            <person name="Wu D."/>
            <person name="Madern D."/>
            <person name="Eisen J.A."/>
            <person name="Darling A.E."/>
            <person name="Facciotti M.T."/>
        </authorList>
    </citation>
    <scope>NUCLEOTIDE SEQUENCE [LARGE SCALE GENOMIC DNA]</scope>
    <source>
        <strain evidence="8 9">JCM 10989</strain>
    </source>
</reference>
<evidence type="ECO:0000313" key="9">
    <source>
        <dbReference type="Proteomes" id="UP000011519"/>
    </source>
</evidence>
<evidence type="ECO:0000256" key="5">
    <source>
        <dbReference type="SAM" id="MobiDB-lite"/>
    </source>
</evidence>
<feature type="transmembrane region" description="Helical" evidence="6">
    <location>
        <begin position="225"/>
        <end position="242"/>
    </location>
</feature>
<evidence type="ECO:0000256" key="6">
    <source>
        <dbReference type="SAM" id="Phobius"/>
    </source>
</evidence>
<dbReference type="Pfam" id="PF05090">
    <property type="entry name" value="HTTM"/>
    <property type="match status" value="1"/>
</dbReference>
<dbReference type="AlphaFoldDB" id="M0A4I4"/>
<feature type="transmembrane region" description="Helical" evidence="6">
    <location>
        <begin position="254"/>
        <end position="283"/>
    </location>
</feature>
<evidence type="ECO:0000256" key="3">
    <source>
        <dbReference type="ARBA" id="ARBA00022989"/>
    </source>
</evidence>
<feature type="domain" description="HTTM-like" evidence="7">
    <location>
        <begin position="18"/>
        <end position="287"/>
    </location>
</feature>
<dbReference type="STRING" id="1227493.C483_05853"/>
<dbReference type="SMART" id="SM00752">
    <property type="entry name" value="HTTM"/>
    <property type="match status" value="1"/>
</dbReference>
<feature type="transmembrane region" description="Helical" evidence="6">
    <location>
        <begin position="162"/>
        <end position="180"/>
    </location>
</feature>
<dbReference type="Proteomes" id="UP000011519">
    <property type="component" value="Unassembled WGS sequence"/>
</dbReference>
<feature type="compositionally biased region" description="Acidic residues" evidence="5">
    <location>
        <begin position="534"/>
        <end position="552"/>
    </location>
</feature>
<protein>
    <recommendedName>
        <fullName evidence="7">HTTM-like domain-containing protein</fullName>
    </recommendedName>
</protein>